<evidence type="ECO:0000256" key="9">
    <source>
        <dbReference type="HAMAP-Rule" id="MF_00237"/>
    </source>
</evidence>
<evidence type="ECO:0000256" key="7">
    <source>
        <dbReference type="ARBA" id="ARBA00023010"/>
    </source>
</evidence>
<dbReference type="GO" id="GO:0043953">
    <property type="term" value="P:protein transport by the Tat complex"/>
    <property type="evidence" value="ECO:0007669"/>
    <property type="project" value="UniProtKB-UniRule"/>
</dbReference>
<dbReference type="HAMAP" id="MF_00237">
    <property type="entry name" value="TatB"/>
    <property type="match status" value="1"/>
</dbReference>
<evidence type="ECO:0000256" key="2">
    <source>
        <dbReference type="ARBA" id="ARBA00022448"/>
    </source>
</evidence>
<dbReference type="Gene3D" id="1.20.5.3310">
    <property type="match status" value="1"/>
</dbReference>
<proteinExistence type="inferred from homology"/>
<comment type="subcellular location">
    <subcellularLocation>
        <location evidence="9">Cell membrane</location>
        <topology evidence="9">Single-pass membrane protein</topology>
    </subcellularLocation>
    <subcellularLocation>
        <location evidence="1">Membrane</location>
        <topology evidence="1">Single-pass membrane protein</topology>
    </subcellularLocation>
</comment>
<comment type="subunit">
    <text evidence="9">The Tat system comprises two distinct complexes: a TatABC complex, containing multiple copies of TatA, TatB and TatC subunits, and a separate TatA complex, containing only TatA subunits. Substrates initially bind to the TatABC complex, which probably triggers association of the separate TatA complex to form the active translocon.</text>
</comment>
<dbReference type="PANTHER" id="PTHR33162">
    <property type="entry name" value="SEC-INDEPENDENT PROTEIN TRANSLOCASE PROTEIN TATA, CHLOROPLASTIC"/>
    <property type="match status" value="1"/>
</dbReference>
<dbReference type="InterPro" id="IPR018448">
    <property type="entry name" value="TatB"/>
</dbReference>
<sequence length="112" mass="12824">MFDIGFLELVIIAAVALLVIGPERLPGAVRTGALYFRRIKRGFNDIRQEVEQELHNDAVMQELKKTRDQVSDQTGQWRDDISRAGEQFERDLRLEDDTPAPPPAEPPEKPRE</sequence>
<evidence type="ECO:0000256" key="10">
    <source>
        <dbReference type="SAM" id="MobiDB-lite"/>
    </source>
</evidence>
<dbReference type="InterPro" id="IPR003369">
    <property type="entry name" value="TatA/B/E"/>
</dbReference>
<dbReference type="PANTHER" id="PTHR33162:SF1">
    <property type="entry name" value="SEC-INDEPENDENT PROTEIN TRANSLOCASE PROTEIN TATA, CHLOROPLASTIC"/>
    <property type="match status" value="1"/>
</dbReference>
<dbReference type="EMBL" id="JAFKCZ010000010">
    <property type="protein sequence ID" value="MBN7797916.1"/>
    <property type="molecule type" value="Genomic_DNA"/>
</dbReference>
<evidence type="ECO:0000256" key="6">
    <source>
        <dbReference type="ARBA" id="ARBA00022989"/>
    </source>
</evidence>
<dbReference type="PRINTS" id="PR01506">
    <property type="entry name" value="TATBPROTEIN"/>
</dbReference>
<evidence type="ECO:0000313" key="11">
    <source>
        <dbReference type="EMBL" id="MBN7797916.1"/>
    </source>
</evidence>
<evidence type="ECO:0000256" key="5">
    <source>
        <dbReference type="ARBA" id="ARBA00022927"/>
    </source>
</evidence>
<dbReference type="RefSeq" id="WP_206561358.1">
    <property type="nucleotide sequence ID" value="NZ_JAFKCZ010000010.1"/>
</dbReference>
<keyword evidence="12" id="KW-1185">Reference proteome</keyword>
<protein>
    <recommendedName>
        <fullName evidence="9">Sec-independent protein translocase protein TatB</fullName>
    </recommendedName>
</protein>
<keyword evidence="5 9" id="KW-0653">Protein transport</keyword>
<evidence type="ECO:0000256" key="3">
    <source>
        <dbReference type="ARBA" id="ARBA00022475"/>
    </source>
</evidence>
<comment type="similarity">
    <text evidence="9">Belongs to the TatB family.</text>
</comment>
<evidence type="ECO:0000313" key="12">
    <source>
        <dbReference type="Proteomes" id="UP000664303"/>
    </source>
</evidence>
<dbReference type="GO" id="GO:0008320">
    <property type="term" value="F:protein transmembrane transporter activity"/>
    <property type="evidence" value="ECO:0007669"/>
    <property type="project" value="UniProtKB-UniRule"/>
</dbReference>
<keyword evidence="3 9" id="KW-1003">Cell membrane</keyword>
<dbReference type="Pfam" id="PF02416">
    <property type="entry name" value="TatA_B_E"/>
    <property type="match status" value="1"/>
</dbReference>
<dbReference type="Proteomes" id="UP000664303">
    <property type="component" value="Unassembled WGS sequence"/>
</dbReference>
<reference evidence="11" key="1">
    <citation type="submission" date="2021-02" db="EMBL/GenBank/DDBJ databases">
        <title>PHA producing bacteria isolated from coastal sediment in Guangdong, Shenzhen.</title>
        <authorList>
            <person name="Zheng W."/>
            <person name="Yu S."/>
            <person name="Huang Y."/>
        </authorList>
    </citation>
    <scope>NUCLEOTIDE SEQUENCE</scope>
    <source>
        <strain evidence="11">TN14-10</strain>
    </source>
</reference>
<evidence type="ECO:0000256" key="1">
    <source>
        <dbReference type="ARBA" id="ARBA00004167"/>
    </source>
</evidence>
<dbReference type="GO" id="GO:0033281">
    <property type="term" value="C:TAT protein transport complex"/>
    <property type="evidence" value="ECO:0007669"/>
    <property type="project" value="UniProtKB-UniRule"/>
</dbReference>
<evidence type="ECO:0000256" key="8">
    <source>
        <dbReference type="ARBA" id="ARBA00023136"/>
    </source>
</evidence>
<feature type="region of interest" description="Disordered" evidence="10">
    <location>
        <begin position="88"/>
        <end position="112"/>
    </location>
</feature>
<accession>A0A939DGT7</accession>
<dbReference type="AlphaFoldDB" id="A0A939DGT7"/>
<name>A0A939DGT7_9GAMM</name>
<keyword evidence="8 9" id="KW-0472">Membrane</keyword>
<evidence type="ECO:0000256" key="4">
    <source>
        <dbReference type="ARBA" id="ARBA00022692"/>
    </source>
</evidence>
<keyword evidence="4 9" id="KW-0812">Transmembrane</keyword>
<keyword evidence="7 9" id="KW-0811">Translocation</keyword>
<keyword evidence="6 9" id="KW-1133">Transmembrane helix</keyword>
<gene>
    <name evidence="9 11" type="primary">tatB</name>
    <name evidence="11" type="ORF">JYP50_15000</name>
</gene>
<comment type="function">
    <text evidence="9">Part of the twin-arginine translocation (Tat) system that transports large folded proteins containing a characteristic twin-arginine motif in their signal peptide across membranes. Together with TatC, TatB is part of a receptor directly interacting with Tat signal peptides. TatB may form an oligomeric binding site that transiently accommodates folded Tat precursor proteins before their translocation.</text>
</comment>
<keyword evidence="2 9" id="KW-0813">Transport</keyword>
<comment type="caution">
    <text evidence="11">The sequence shown here is derived from an EMBL/GenBank/DDBJ whole genome shotgun (WGS) entry which is preliminary data.</text>
</comment>
<dbReference type="NCBIfam" id="TIGR01410">
    <property type="entry name" value="tatB"/>
    <property type="match status" value="1"/>
</dbReference>
<organism evidence="11 12">
    <name type="scientific">Parahaliea mediterranea</name>
    <dbReference type="NCBI Taxonomy" id="651086"/>
    <lineage>
        <taxon>Bacteria</taxon>
        <taxon>Pseudomonadati</taxon>
        <taxon>Pseudomonadota</taxon>
        <taxon>Gammaproteobacteria</taxon>
        <taxon>Cellvibrionales</taxon>
        <taxon>Halieaceae</taxon>
        <taxon>Parahaliea</taxon>
    </lineage>
</organism>